<keyword evidence="11" id="KW-0472">Membrane</keyword>
<accession>A0A7J6WR23</accession>
<dbReference type="Proteomes" id="UP000554482">
    <property type="component" value="Unassembled WGS sequence"/>
</dbReference>
<evidence type="ECO:0000256" key="7">
    <source>
        <dbReference type="ARBA" id="ARBA00022989"/>
    </source>
</evidence>
<keyword evidence="10" id="KW-0503">Monooxygenase</keyword>
<gene>
    <name evidence="12" type="ORF">FRX31_010582</name>
</gene>
<dbReference type="EMBL" id="JABWDY010011398">
    <property type="protein sequence ID" value="KAF5199831.1"/>
    <property type="molecule type" value="Genomic_DNA"/>
</dbReference>
<evidence type="ECO:0000256" key="11">
    <source>
        <dbReference type="ARBA" id="ARBA00023136"/>
    </source>
</evidence>
<comment type="cofactor">
    <cofactor evidence="1">
        <name>heme</name>
        <dbReference type="ChEBI" id="CHEBI:30413"/>
    </cofactor>
</comment>
<dbReference type="PANTHER" id="PTHR24282:SF211">
    <property type="entry name" value="CYTOCHROME P450-RELATED"/>
    <property type="match status" value="1"/>
</dbReference>
<comment type="similarity">
    <text evidence="3">Belongs to the cytochrome P450 family.</text>
</comment>
<dbReference type="Pfam" id="PF00067">
    <property type="entry name" value="p450"/>
    <property type="match status" value="1"/>
</dbReference>
<dbReference type="InterPro" id="IPR050665">
    <property type="entry name" value="Cytochrome_P450_Monooxygen"/>
</dbReference>
<dbReference type="Gene3D" id="1.10.630.10">
    <property type="entry name" value="Cytochrome P450"/>
    <property type="match status" value="1"/>
</dbReference>
<dbReference type="SUPFAM" id="SSF48264">
    <property type="entry name" value="Cytochrome P450"/>
    <property type="match status" value="1"/>
</dbReference>
<reference evidence="12 13" key="1">
    <citation type="submission" date="2020-06" db="EMBL/GenBank/DDBJ databases">
        <title>Transcriptomic and genomic resources for Thalictrum thalictroides and T. hernandezii: Facilitating candidate gene discovery in an emerging model plant lineage.</title>
        <authorList>
            <person name="Arias T."/>
            <person name="Riano-Pachon D.M."/>
            <person name="Di Stilio V.S."/>
        </authorList>
    </citation>
    <scope>NUCLEOTIDE SEQUENCE [LARGE SCALE GENOMIC DNA]</scope>
    <source>
        <strain evidence="13">cv. WT478/WT964</strain>
        <tissue evidence="12">Leaves</tissue>
    </source>
</reference>
<proteinExistence type="inferred from homology"/>
<keyword evidence="8" id="KW-0560">Oxidoreductase</keyword>
<feature type="non-terminal residue" evidence="12">
    <location>
        <position position="1"/>
    </location>
</feature>
<dbReference type="AlphaFoldDB" id="A0A7J6WR23"/>
<keyword evidence="13" id="KW-1185">Reference proteome</keyword>
<keyword evidence="5" id="KW-0812">Transmembrane</keyword>
<dbReference type="PRINTS" id="PR00464">
    <property type="entry name" value="EP450II"/>
</dbReference>
<name>A0A7J6WR23_THATH</name>
<sequence length="122" mass="14177">MYGKTFLYWFGSIPRLAIADPDMIKEVLLNQNGYFEKIEFNPLAKPLFADGLVGLMGEKWARHRKITNQAFNMERVKAWIPDIVVSTLKMLEKWEGKDEFEMEVHKELHNLSADIISRTAFG</sequence>
<keyword evidence="9" id="KW-0408">Iron</keyword>
<dbReference type="InterPro" id="IPR036396">
    <property type="entry name" value="Cyt_P450_sf"/>
</dbReference>
<evidence type="ECO:0000256" key="8">
    <source>
        <dbReference type="ARBA" id="ARBA00023002"/>
    </source>
</evidence>
<comment type="caution">
    <text evidence="12">The sequence shown here is derived from an EMBL/GenBank/DDBJ whole genome shotgun (WGS) entry which is preliminary data.</text>
</comment>
<dbReference type="GO" id="GO:0044550">
    <property type="term" value="P:secondary metabolite biosynthetic process"/>
    <property type="evidence" value="ECO:0007669"/>
    <property type="project" value="UniProtKB-ARBA"/>
</dbReference>
<dbReference type="GO" id="GO:0005506">
    <property type="term" value="F:iron ion binding"/>
    <property type="evidence" value="ECO:0007669"/>
    <property type="project" value="InterPro"/>
</dbReference>
<evidence type="ECO:0000313" key="13">
    <source>
        <dbReference type="Proteomes" id="UP000554482"/>
    </source>
</evidence>
<evidence type="ECO:0000256" key="10">
    <source>
        <dbReference type="ARBA" id="ARBA00023033"/>
    </source>
</evidence>
<evidence type="ECO:0000256" key="9">
    <source>
        <dbReference type="ARBA" id="ARBA00023004"/>
    </source>
</evidence>
<evidence type="ECO:0000256" key="3">
    <source>
        <dbReference type="ARBA" id="ARBA00010617"/>
    </source>
</evidence>
<keyword evidence="4" id="KW-0349">Heme</keyword>
<dbReference type="GO" id="GO:0020037">
    <property type="term" value="F:heme binding"/>
    <property type="evidence" value="ECO:0007669"/>
    <property type="project" value="InterPro"/>
</dbReference>
<evidence type="ECO:0000256" key="4">
    <source>
        <dbReference type="ARBA" id="ARBA00022617"/>
    </source>
</evidence>
<dbReference type="PANTHER" id="PTHR24282">
    <property type="entry name" value="CYTOCHROME P450 FAMILY MEMBER"/>
    <property type="match status" value="1"/>
</dbReference>
<comment type="subcellular location">
    <subcellularLocation>
        <location evidence="2">Membrane</location>
    </subcellularLocation>
</comment>
<dbReference type="GO" id="GO:0004497">
    <property type="term" value="F:monooxygenase activity"/>
    <property type="evidence" value="ECO:0007669"/>
    <property type="project" value="UniProtKB-KW"/>
</dbReference>
<evidence type="ECO:0000256" key="2">
    <source>
        <dbReference type="ARBA" id="ARBA00004370"/>
    </source>
</evidence>
<evidence type="ECO:0000313" key="12">
    <source>
        <dbReference type="EMBL" id="KAF5199831.1"/>
    </source>
</evidence>
<evidence type="ECO:0000256" key="1">
    <source>
        <dbReference type="ARBA" id="ARBA00001971"/>
    </source>
</evidence>
<dbReference type="GO" id="GO:0016705">
    <property type="term" value="F:oxidoreductase activity, acting on paired donors, with incorporation or reduction of molecular oxygen"/>
    <property type="evidence" value="ECO:0007669"/>
    <property type="project" value="InterPro"/>
</dbReference>
<keyword evidence="7" id="KW-1133">Transmembrane helix</keyword>
<dbReference type="OrthoDB" id="1470350at2759"/>
<evidence type="ECO:0000256" key="5">
    <source>
        <dbReference type="ARBA" id="ARBA00022692"/>
    </source>
</evidence>
<protein>
    <submittedName>
        <fullName evidence="12">Cytochrome p450</fullName>
    </submittedName>
</protein>
<keyword evidence="6" id="KW-0479">Metal-binding</keyword>
<dbReference type="GO" id="GO:0016020">
    <property type="term" value="C:membrane"/>
    <property type="evidence" value="ECO:0007669"/>
    <property type="project" value="UniProtKB-SubCell"/>
</dbReference>
<organism evidence="12 13">
    <name type="scientific">Thalictrum thalictroides</name>
    <name type="common">Rue-anemone</name>
    <name type="synonym">Anemone thalictroides</name>
    <dbReference type="NCBI Taxonomy" id="46969"/>
    <lineage>
        <taxon>Eukaryota</taxon>
        <taxon>Viridiplantae</taxon>
        <taxon>Streptophyta</taxon>
        <taxon>Embryophyta</taxon>
        <taxon>Tracheophyta</taxon>
        <taxon>Spermatophyta</taxon>
        <taxon>Magnoliopsida</taxon>
        <taxon>Ranunculales</taxon>
        <taxon>Ranunculaceae</taxon>
        <taxon>Thalictroideae</taxon>
        <taxon>Thalictrum</taxon>
    </lineage>
</organism>
<evidence type="ECO:0000256" key="6">
    <source>
        <dbReference type="ARBA" id="ARBA00022723"/>
    </source>
</evidence>
<dbReference type="InterPro" id="IPR001128">
    <property type="entry name" value="Cyt_P450"/>
</dbReference>
<dbReference type="InterPro" id="IPR002402">
    <property type="entry name" value="Cyt_P450_E_grp-II"/>
</dbReference>